<feature type="transmembrane region" description="Helical" evidence="1">
    <location>
        <begin position="205"/>
        <end position="224"/>
    </location>
</feature>
<gene>
    <name evidence="2" type="ORF">GCM10010468_74380</name>
</gene>
<dbReference type="EMBL" id="BAAAUV010000035">
    <property type="protein sequence ID" value="GAA3238687.1"/>
    <property type="molecule type" value="Genomic_DNA"/>
</dbReference>
<feature type="transmembrane region" description="Helical" evidence="1">
    <location>
        <begin position="44"/>
        <end position="63"/>
    </location>
</feature>
<keyword evidence="3" id="KW-1185">Reference proteome</keyword>
<keyword evidence="1" id="KW-0812">Transmembrane</keyword>
<dbReference type="InterPro" id="IPR025333">
    <property type="entry name" value="DUF4239"/>
</dbReference>
<keyword evidence="1" id="KW-0472">Membrane</keyword>
<dbReference type="RefSeq" id="WP_344838275.1">
    <property type="nucleotide sequence ID" value="NZ_BAAAUV010000035.1"/>
</dbReference>
<evidence type="ECO:0000313" key="2">
    <source>
        <dbReference type="EMBL" id="GAA3238687.1"/>
    </source>
</evidence>
<accession>A0ABP6QLY9</accession>
<reference evidence="3" key="1">
    <citation type="journal article" date="2019" name="Int. J. Syst. Evol. Microbiol.">
        <title>The Global Catalogue of Microorganisms (GCM) 10K type strain sequencing project: providing services to taxonomists for standard genome sequencing and annotation.</title>
        <authorList>
            <consortium name="The Broad Institute Genomics Platform"/>
            <consortium name="The Broad Institute Genome Sequencing Center for Infectious Disease"/>
            <person name="Wu L."/>
            <person name="Ma J."/>
        </authorList>
    </citation>
    <scope>NUCLEOTIDE SEQUENCE [LARGE SCALE GENOMIC DNA]</scope>
    <source>
        <strain evidence="3">JCM 9377</strain>
    </source>
</reference>
<evidence type="ECO:0008006" key="4">
    <source>
        <dbReference type="Google" id="ProtNLM"/>
    </source>
</evidence>
<sequence length="252" mass="27386">MILWSILAALLAITLVFLVAKSFSRWGRDDDAPDGVTASHAGGMLSALFLLIFAIAVIIPWTVSDSARQNTHAEAQSLVEAYWAAGDLPEAEKDHVRAAIRDYTQFVIDEEWSYMVAHDDVSPEGWKRMDALRSTVGDYTFTGKQQKDALNDLEDDIEGVYAARRQRASDAGSGLPSGVLVMTLLTGAIMIVYPILAGARPRGRAWVPLLLMAGILGVSVYLVFNINHAFSGALEVGSGAFKTAQQEYARIP</sequence>
<organism evidence="2 3">
    <name type="scientific">Actinocorallia longicatena</name>
    <dbReference type="NCBI Taxonomy" id="111803"/>
    <lineage>
        <taxon>Bacteria</taxon>
        <taxon>Bacillati</taxon>
        <taxon>Actinomycetota</taxon>
        <taxon>Actinomycetes</taxon>
        <taxon>Streptosporangiales</taxon>
        <taxon>Thermomonosporaceae</taxon>
        <taxon>Actinocorallia</taxon>
    </lineage>
</organism>
<evidence type="ECO:0000313" key="3">
    <source>
        <dbReference type="Proteomes" id="UP001501237"/>
    </source>
</evidence>
<comment type="caution">
    <text evidence="2">The sequence shown here is derived from an EMBL/GenBank/DDBJ whole genome shotgun (WGS) entry which is preliminary data.</text>
</comment>
<protein>
    <recommendedName>
        <fullName evidence="4">DUF4239 domain-containing protein</fullName>
    </recommendedName>
</protein>
<dbReference type="Proteomes" id="UP001501237">
    <property type="component" value="Unassembled WGS sequence"/>
</dbReference>
<feature type="transmembrane region" description="Helical" evidence="1">
    <location>
        <begin position="174"/>
        <end position="193"/>
    </location>
</feature>
<name>A0ABP6QLY9_9ACTN</name>
<proteinExistence type="predicted"/>
<keyword evidence="1" id="KW-1133">Transmembrane helix</keyword>
<dbReference type="Pfam" id="PF14023">
    <property type="entry name" value="Bestrophin-like"/>
    <property type="match status" value="1"/>
</dbReference>
<evidence type="ECO:0000256" key="1">
    <source>
        <dbReference type="SAM" id="Phobius"/>
    </source>
</evidence>